<dbReference type="GO" id="GO:0044782">
    <property type="term" value="P:cilium organization"/>
    <property type="evidence" value="ECO:0007669"/>
    <property type="project" value="TreeGrafter"/>
</dbReference>
<gene>
    <name evidence="1" type="ORF">X975_18490</name>
</gene>
<dbReference type="AlphaFoldDB" id="A0A087UNW0"/>
<protein>
    <submittedName>
        <fullName evidence="1">Uncharacterized protein</fullName>
    </submittedName>
</protein>
<dbReference type="PANTHER" id="PTHR31800">
    <property type="entry name" value="COILED-COIL DOMAIN-CONTAINING PROTEIN 32"/>
    <property type="match status" value="1"/>
</dbReference>
<reference evidence="1 2" key="1">
    <citation type="submission" date="2013-11" db="EMBL/GenBank/DDBJ databases">
        <title>Genome sequencing of Stegodyphus mimosarum.</title>
        <authorList>
            <person name="Bechsgaard J."/>
        </authorList>
    </citation>
    <scope>NUCLEOTIDE SEQUENCE [LARGE SCALE GENOMIC DNA]</scope>
</reference>
<dbReference type="InterPro" id="IPR028039">
    <property type="entry name" value="CCDC32"/>
</dbReference>
<dbReference type="Proteomes" id="UP000054359">
    <property type="component" value="Unassembled WGS sequence"/>
</dbReference>
<keyword evidence="2" id="KW-1185">Reference proteome</keyword>
<dbReference type="PANTHER" id="PTHR31800:SF1">
    <property type="entry name" value="COILED-COIL DOMAIN-CONTAINING PROTEIN 32"/>
    <property type="match status" value="1"/>
</dbReference>
<dbReference type="OMA" id="ERSANMD"/>
<dbReference type="STRING" id="407821.A0A087UNW0"/>
<proteinExistence type="predicted"/>
<feature type="non-terminal residue" evidence="1">
    <location>
        <position position="132"/>
    </location>
</feature>
<sequence length="132" mass="14997">MQKLTSEDNNIKMNPEFSHLPDSDTYIKKLESRLAKVKGSEKELTSKDMISVLKNAKHDYMCHLISGSVNRLDSLSDIDPDKEVQLSYFEKKLFPEKNGATNEELQHLLESDLLAKISESSVKVPSDTQVDR</sequence>
<organism evidence="1 2">
    <name type="scientific">Stegodyphus mimosarum</name>
    <name type="common">African social velvet spider</name>
    <dbReference type="NCBI Taxonomy" id="407821"/>
    <lineage>
        <taxon>Eukaryota</taxon>
        <taxon>Metazoa</taxon>
        <taxon>Ecdysozoa</taxon>
        <taxon>Arthropoda</taxon>
        <taxon>Chelicerata</taxon>
        <taxon>Arachnida</taxon>
        <taxon>Araneae</taxon>
        <taxon>Araneomorphae</taxon>
        <taxon>Entelegynae</taxon>
        <taxon>Eresoidea</taxon>
        <taxon>Eresidae</taxon>
        <taxon>Stegodyphus</taxon>
    </lineage>
</organism>
<evidence type="ECO:0000313" key="2">
    <source>
        <dbReference type="Proteomes" id="UP000054359"/>
    </source>
</evidence>
<dbReference type="OrthoDB" id="5982503at2759"/>
<name>A0A087UNW0_STEMI</name>
<accession>A0A087UNW0</accession>
<dbReference type="Pfam" id="PF14989">
    <property type="entry name" value="CCDC32"/>
    <property type="match status" value="1"/>
</dbReference>
<dbReference type="EMBL" id="KK120794">
    <property type="protein sequence ID" value="KFM79049.1"/>
    <property type="molecule type" value="Genomic_DNA"/>
</dbReference>
<evidence type="ECO:0000313" key="1">
    <source>
        <dbReference type="EMBL" id="KFM79049.1"/>
    </source>
</evidence>